<keyword evidence="1" id="KW-0812">Transmembrane</keyword>
<name>A0AAN9NQV9_PHACN</name>
<protein>
    <submittedName>
        <fullName evidence="2">Uncharacterized protein</fullName>
    </submittedName>
</protein>
<dbReference type="EMBL" id="JAYMYR010000002">
    <property type="protein sequence ID" value="KAK7377774.1"/>
    <property type="molecule type" value="Genomic_DNA"/>
</dbReference>
<keyword evidence="3" id="KW-1185">Reference proteome</keyword>
<evidence type="ECO:0000256" key="1">
    <source>
        <dbReference type="SAM" id="Phobius"/>
    </source>
</evidence>
<keyword evidence="1" id="KW-1133">Transmembrane helix</keyword>
<evidence type="ECO:0000313" key="2">
    <source>
        <dbReference type="EMBL" id="KAK7377774.1"/>
    </source>
</evidence>
<comment type="caution">
    <text evidence="2">The sequence shown here is derived from an EMBL/GenBank/DDBJ whole genome shotgun (WGS) entry which is preliminary data.</text>
</comment>
<dbReference type="Proteomes" id="UP001374584">
    <property type="component" value="Unassembled WGS sequence"/>
</dbReference>
<sequence length="160" mass="17656">MSEDWSVQKSKWRLAESWSARPGQSLYLNGKDPHLIAPGEPSLIEDWEGEVEWKKRLGMDLGVFVRVVCGESRTYGNEGVRVYTSSVVVGPTHPICSMIYGSTGPTHFDQLAKILTGYEITSARSSGIFLGILSIAVGSLFNITAVPFQAAVERMAAYRW</sequence>
<evidence type="ECO:0000313" key="3">
    <source>
        <dbReference type="Proteomes" id="UP001374584"/>
    </source>
</evidence>
<accession>A0AAN9NQV9</accession>
<reference evidence="2 3" key="1">
    <citation type="submission" date="2024-01" db="EMBL/GenBank/DDBJ databases">
        <title>The genomes of 5 underutilized Papilionoideae crops provide insights into root nodulation and disease resistanc.</title>
        <authorList>
            <person name="Jiang F."/>
        </authorList>
    </citation>
    <scope>NUCLEOTIDE SEQUENCE [LARGE SCALE GENOMIC DNA]</scope>
    <source>
        <strain evidence="2">JINMINGXINNONG_FW02</strain>
        <tissue evidence="2">Leaves</tissue>
    </source>
</reference>
<organism evidence="2 3">
    <name type="scientific">Phaseolus coccineus</name>
    <name type="common">Scarlet runner bean</name>
    <name type="synonym">Phaseolus multiflorus</name>
    <dbReference type="NCBI Taxonomy" id="3886"/>
    <lineage>
        <taxon>Eukaryota</taxon>
        <taxon>Viridiplantae</taxon>
        <taxon>Streptophyta</taxon>
        <taxon>Embryophyta</taxon>
        <taxon>Tracheophyta</taxon>
        <taxon>Spermatophyta</taxon>
        <taxon>Magnoliopsida</taxon>
        <taxon>eudicotyledons</taxon>
        <taxon>Gunneridae</taxon>
        <taxon>Pentapetalae</taxon>
        <taxon>rosids</taxon>
        <taxon>fabids</taxon>
        <taxon>Fabales</taxon>
        <taxon>Fabaceae</taxon>
        <taxon>Papilionoideae</taxon>
        <taxon>50 kb inversion clade</taxon>
        <taxon>NPAAA clade</taxon>
        <taxon>indigoferoid/millettioid clade</taxon>
        <taxon>Phaseoleae</taxon>
        <taxon>Phaseolus</taxon>
    </lineage>
</organism>
<proteinExistence type="predicted"/>
<feature type="transmembrane region" description="Helical" evidence="1">
    <location>
        <begin position="128"/>
        <end position="150"/>
    </location>
</feature>
<keyword evidence="1" id="KW-0472">Membrane</keyword>
<dbReference type="AlphaFoldDB" id="A0AAN9NQV9"/>
<gene>
    <name evidence="2" type="ORF">VNO80_03206</name>
</gene>